<dbReference type="Gene3D" id="3.40.50.12370">
    <property type="match status" value="1"/>
</dbReference>
<feature type="domain" description="UspA" evidence="2">
    <location>
        <begin position="153"/>
        <end position="281"/>
    </location>
</feature>
<dbReference type="PANTHER" id="PTHR46268:SF6">
    <property type="entry name" value="UNIVERSAL STRESS PROTEIN UP12"/>
    <property type="match status" value="1"/>
</dbReference>
<dbReference type="EMBL" id="SMZT01000001">
    <property type="protein sequence ID" value="TDL46580.1"/>
    <property type="molecule type" value="Genomic_DNA"/>
</dbReference>
<dbReference type="Proteomes" id="UP000295163">
    <property type="component" value="Unassembled WGS sequence"/>
</dbReference>
<dbReference type="InterPro" id="IPR014729">
    <property type="entry name" value="Rossmann-like_a/b/a_fold"/>
</dbReference>
<dbReference type="InterPro" id="IPR006016">
    <property type="entry name" value="UspA"/>
</dbReference>
<gene>
    <name evidence="3" type="ORF">E2R59_00715</name>
</gene>
<evidence type="ECO:0000259" key="2">
    <source>
        <dbReference type="Pfam" id="PF00582"/>
    </source>
</evidence>
<protein>
    <submittedName>
        <fullName evidence="3">Universal stress protein</fullName>
    </submittedName>
</protein>
<dbReference type="AlphaFoldDB" id="A0A4R5YSQ0"/>
<dbReference type="Gene3D" id="3.40.50.620">
    <property type="entry name" value="HUPs"/>
    <property type="match status" value="1"/>
</dbReference>
<organism evidence="3 4">
    <name type="scientific">Kocuria rosea</name>
    <name type="common">Deinococcus erythromyxa</name>
    <name type="synonym">Micrococcus rubens</name>
    <dbReference type="NCBI Taxonomy" id="1275"/>
    <lineage>
        <taxon>Bacteria</taxon>
        <taxon>Bacillati</taxon>
        <taxon>Actinomycetota</taxon>
        <taxon>Actinomycetes</taxon>
        <taxon>Micrococcales</taxon>
        <taxon>Micrococcaceae</taxon>
        <taxon>Kocuria</taxon>
    </lineage>
</organism>
<dbReference type="PANTHER" id="PTHR46268">
    <property type="entry name" value="STRESS RESPONSE PROTEIN NHAX"/>
    <property type="match status" value="1"/>
</dbReference>
<feature type="domain" description="UspA" evidence="2">
    <location>
        <begin position="10"/>
        <end position="141"/>
    </location>
</feature>
<dbReference type="RefSeq" id="WP_133408855.1">
    <property type="nucleotide sequence ID" value="NZ_SMZT01000001.1"/>
</dbReference>
<dbReference type="SUPFAM" id="SSF52402">
    <property type="entry name" value="Adenine nucleotide alpha hydrolases-like"/>
    <property type="match status" value="2"/>
</dbReference>
<evidence type="ECO:0000313" key="3">
    <source>
        <dbReference type="EMBL" id="TDL46580.1"/>
    </source>
</evidence>
<name>A0A4R5YSQ0_KOCRO</name>
<dbReference type="GeneID" id="64345914"/>
<dbReference type="Pfam" id="PF00582">
    <property type="entry name" value="Usp"/>
    <property type="match status" value="2"/>
</dbReference>
<dbReference type="CDD" id="cd00293">
    <property type="entry name" value="USP-like"/>
    <property type="match status" value="1"/>
</dbReference>
<comment type="caution">
    <text evidence="3">The sequence shown here is derived from an EMBL/GenBank/DDBJ whole genome shotgun (WGS) entry which is preliminary data.</text>
</comment>
<evidence type="ECO:0000313" key="4">
    <source>
        <dbReference type="Proteomes" id="UP000295163"/>
    </source>
</evidence>
<evidence type="ECO:0000256" key="1">
    <source>
        <dbReference type="ARBA" id="ARBA00008791"/>
    </source>
</evidence>
<accession>A0A4R5YSQ0</accession>
<comment type="similarity">
    <text evidence="1">Belongs to the universal stress protein A family.</text>
</comment>
<proteinExistence type="inferred from homology"/>
<sequence length="298" mass="31510">MTAAGVPRYVVGYSGDRRSRDAVRLGVALARDVGAELEIVLVLRADDPYQQVYPPVGDISPVLRRQAHQWLREAAALVPEGITARTHVREARSVPTGLVEAATELGAAMIVVGAGTGGGRFTLGSVVNALLHSSPVPVALAPRRYPGDEPLTRVYAAVGTRPGAHQVIREAAEAVERSGLELELLSFLEGEAADPGATEQARRRVEEHLEAAAAEARRTGPVTVRVASGRTLKKAAQDVDWAPGGLLLIGSSRLAQGRQTFLGTTAARLLKHVPVPMVVVPRPATDPAHARTEKETAS</sequence>
<reference evidence="3 4" key="1">
    <citation type="submission" date="2019-03" db="EMBL/GenBank/DDBJ databases">
        <title>Genome Sequencing and Assembly of Various Microbes Isolated from Partially Reclaimed Soil and Acid Mine Drainage (AMD) Site.</title>
        <authorList>
            <person name="Steinbock B."/>
            <person name="Bechtold R."/>
            <person name="Sevigny J.L."/>
            <person name="Thomas D."/>
            <person name="Cuthill L.R."/>
            <person name="Aveiro Johannsen E.J."/>
            <person name="Thomas K."/>
            <person name="Ghosh A."/>
        </authorList>
    </citation>
    <scope>NUCLEOTIDE SEQUENCE [LARGE SCALE GENOMIC DNA]</scope>
    <source>
        <strain evidence="3 4">S-A3</strain>
    </source>
</reference>